<evidence type="ECO:0000313" key="4">
    <source>
        <dbReference type="EMBL" id="EDX17087.1"/>
    </source>
</evidence>
<evidence type="ECO:0000256" key="1">
    <source>
        <dbReference type="ARBA" id="ARBA00009887"/>
    </source>
</evidence>
<keyword evidence="5" id="KW-1185">Reference proteome</keyword>
<reference evidence="4 5" key="1">
    <citation type="journal article" date="2007" name="Nature">
        <title>Evolution of genes and genomes on the Drosophila phylogeny.</title>
        <authorList>
            <consortium name="Drosophila 12 Genomes Consortium"/>
            <person name="Clark A.G."/>
            <person name="Eisen M.B."/>
            <person name="Smith D.R."/>
            <person name="Bergman C.M."/>
            <person name="Oliver B."/>
            <person name="Markow T.A."/>
            <person name="Kaufman T.C."/>
            <person name="Kellis M."/>
            <person name="Gelbart W."/>
            <person name="Iyer V.N."/>
            <person name="Pollard D.A."/>
            <person name="Sackton T.B."/>
            <person name="Larracuente A.M."/>
            <person name="Singh N.D."/>
            <person name="Abad J.P."/>
            <person name="Abt D.N."/>
            <person name="Adryan B."/>
            <person name="Aguade M."/>
            <person name="Akashi H."/>
            <person name="Anderson W.W."/>
            <person name="Aquadro C.F."/>
            <person name="Ardell D.H."/>
            <person name="Arguello R."/>
            <person name="Artieri C.G."/>
            <person name="Barbash D.A."/>
            <person name="Barker D."/>
            <person name="Barsanti P."/>
            <person name="Batterham P."/>
            <person name="Batzoglou S."/>
            <person name="Begun D."/>
            <person name="Bhutkar A."/>
            <person name="Blanco E."/>
            <person name="Bosak S.A."/>
            <person name="Bradley R.K."/>
            <person name="Brand A.D."/>
            <person name="Brent M.R."/>
            <person name="Brooks A.N."/>
            <person name="Brown R.H."/>
            <person name="Butlin R.K."/>
            <person name="Caggese C."/>
            <person name="Calvi B.R."/>
            <person name="Bernardo de Carvalho A."/>
            <person name="Caspi A."/>
            <person name="Castrezana S."/>
            <person name="Celniker S.E."/>
            <person name="Chang J.L."/>
            <person name="Chapple C."/>
            <person name="Chatterji S."/>
            <person name="Chinwalla A."/>
            <person name="Civetta A."/>
            <person name="Clifton S.W."/>
            <person name="Comeron J.M."/>
            <person name="Costello J.C."/>
            <person name="Coyne J.A."/>
            <person name="Daub J."/>
            <person name="David R.G."/>
            <person name="Delcher A.L."/>
            <person name="Delehaunty K."/>
            <person name="Do C.B."/>
            <person name="Ebling H."/>
            <person name="Edwards K."/>
            <person name="Eickbush T."/>
            <person name="Evans J.D."/>
            <person name="Filipski A."/>
            <person name="Findeiss S."/>
            <person name="Freyhult E."/>
            <person name="Fulton L."/>
            <person name="Fulton R."/>
            <person name="Garcia A.C."/>
            <person name="Gardiner A."/>
            <person name="Garfield D.A."/>
            <person name="Garvin B.E."/>
            <person name="Gibson G."/>
            <person name="Gilbert D."/>
            <person name="Gnerre S."/>
            <person name="Godfrey J."/>
            <person name="Good R."/>
            <person name="Gotea V."/>
            <person name="Gravely B."/>
            <person name="Greenberg A.J."/>
            <person name="Griffiths-Jones S."/>
            <person name="Gross S."/>
            <person name="Guigo R."/>
            <person name="Gustafson E.A."/>
            <person name="Haerty W."/>
            <person name="Hahn M.W."/>
            <person name="Halligan D.L."/>
            <person name="Halpern A.L."/>
            <person name="Halter G.M."/>
            <person name="Han M.V."/>
            <person name="Heger A."/>
            <person name="Hillier L."/>
            <person name="Hinrichs A.S."/>
            <person name="Holmes I."/>
            <person name="Hoskins R.A."/>
            <person name="Hubisz M.J."/>
            <person name="Hultmark D."/>
            <person name="Huntley M.A."/>
            <person name="Jaffe D.B."/>
            <person name="Jagadeeshan S."/>
            <person name="Jeck W.R."/>
            <person name="Johnson J."/>
            <person name="Jones C.D."/>
            <person name="Jordan W.C."/>
            <person name="Karpen G.H."/>
            <person name="Kataoka E."/>
            <person name="Keightley P.D."/>
            <person name="Kheradpour P."/>
            <person name="Kirkness E.F."/>
            <person name="Koerich L.B."/>
            <person name="Kristiansen K."/>
            <person name="Kudrna D."/>
            <person name="Kulathinal R.J."/>
            <person name="Kumar S."/>
            <person name="Kwok R."/>
            <person name="Lander E."/>
            <person name="Langley C.H."/>
            <person name="Lapoint R."/>
            <person name="Lazzaro B.P."/>
            <person name="Lee S.J."/>
            <person name="Levesque L."/>
            <person name="Li R."/>
            <person name="Lin C.F."/>
            <person name="Lin M.F."/>
            <person name="Lindblad-Toh K."/>
            <person name="Llopart A."/>
            <person name="Long M."/>
            <person name="Low L."/>
            <person name="Lozovsky E."/>
            <person name="Lu J."/>
            <person name="Luo M."/>
            <person name="Machado C.A."/>
            <person name="Makalowski W."/>
            <person name="Marzo M."/>
            <person name="Matsuda M."/>
            <person name="Matzkin L."/>
            <person name="McAllister B."/>
            <person name="McBride C.S."/>
            <person name="McKernan B."/>
            <person name="McKernan K."/>
            <person name="Mendez-Lago M."/>
            <person name="Minx P."/>
            <person name="Mollenhauer M.U."/>
            <person name="Montooth K."/>
            <person name="Mount S.M."/>
            <person name="Mu X."/>
            <person name="Myers E."/>
            <person name="Negre B."/>
            <person name="Newfeld S."/>
            <person name="Nielsen R."/>
            <person name="Noor M.A."/>
            <person name="O'Grady P."/>
            <person name="Pachter L."/>
            <person name="Papaceit M."/>
            <person name="Parisi M.J."/>
            <person name="Parisi M."/>
            <person name="Parts L."/>
            <person name="Pedersen J.S."/>
            <person name="Pesole G."/>
            <person name="Phillippy A.M."/>
            <person name="Ponting C.P."/>
            <person name="Pop M."/>
            <person name="Porcelli D."/>
            <person name="Powell J.R."/>
            <person name="Prohaska S."/>
            <person name="Pruitt K."/>
            <person name="Puig M."/>
            <person name="Quesneville H."/>
            <person name="Ram K.R."/>
            <person name="Rand D."/>
            <person name="Rasmussen M.D."/>
            <person name="Reed L.K."/>
            <person name="Reenan R."/>
            <person name="Reily A."/>
            <person name="Remington K.A."/>
            <person name="Rieger T.T."/>
            <person name="Ritchie M.G."/>
            <person name="Robin C."/>
            <person name="Rogers Y.H."/>
            <person name="Rohde C."/>
            <person name="Rozas J."/>
            <person name="Rubenfield M.J."/>
            <person name="Ruiz A."/>
            <person name="Russo S."/>
            <person name="Salzberg S.L."/>
            <person name="Sanchez-Gracia A."/>
            <person name="Saranga D.J."/>
            <person name="Sato H."/>
            <person name="Schaeffer S.W."/>
            <person name="Schatz M.C."/>
            <person name="Schlenke T."/>
            <person name="Schwartz R."/>
            <person name="Segarra C."/>
            <person name="Singh R.S."/>
            <person name="Sirot L."/>
            <person name="Sirota M."/>
            <person name="Sisneros N.B."/>
            <person name="Smith C.D."/>
            <person name="Smith T.F."/>
            <person name="Spieth J."/>
            <person name="Stage D.E."/>
            <person name="Stark A."/>
            <person name="Stephan W."/>
            <person name="Strausberg R.L."/>
            <person name="Strempel S."/>
            <person name="Sturgill D."/>
            <person name="Sutton G."/>
            <person name="Sutton G.G."/>
            <person name="Tao W."/>
            <person name="Teichmann S."/>
            <person name="Tobari Y.N."/>
            <person name="Tomimura Y."/>
            <person name="Tsolas J.M."/>
            <person name="Valente V.L."/>
            <person name="Venter E."/>
            <person name="Venter J.C."/>
            <person name="Vicario S."/>
            <person name="Vieira F.G."/>
            <person name="Vilella A.J."/>
            <person name="Villasante A."/>
            <person name="Walenz B."/>
            <person name="Wang J."/>
            <person name="Wasserman M."/>
            <person name="Watts T."/>
            <person name="Wilson D."/>
            <person name="Wilson R.K."/>
            <person name="Wing R.A."/>
            <person name="Wolfner M.F."/>
            <person name="Wong A."/>
            <person name="Wong G.K."/>
            <person name="Wu C.I."/>
            <person name="Wu G."/>
            <person name="Yamamoto D."/>
            <person name="Yang H.P."/>
            <person name="Yang S.P."/>
            <person name="Yorke J.A."/>
            <person name="Yoshida K."/>
            <person name="Zdobnov E."/>
            <person name="Zhang P."/>
            <person name="Zhang Y."/>
            <person name="Zimin A.V."/>
            <person name="Baldwin J."/>
            <person name="Abdouelleil A."/>
            <person name="Abdulkadir J."/>
            <person name="Abebe A."/>
            <person name="Abera B."/>
            <person name="Abreu J."/>
            <person name="Acer S.C."/>
            <person name="Aftuck L."/>
            <person name="Alexander A."/>
            <person name="An P."/>
            <person name="Anderson E."/>
            <person name="Anderson S."/>
            <person name="Arachi H."/>
            <person name="Azer M."/>
            <person name="Bachantsang P."/>
            <person name="Barry A."/>
            <person name="Bayul T."/>
            <person name="Berlin A."/>
            <person name="Bessette D."/>
            <person name="Bloom T."/>
            <person name="Blye J."/>
            <person name="Boguslavskiy L."/>
            <person name="Bonnet C."/>
            <person name="Boukhgalter B."/>
            <person name="Bourzgui I."/>
            <person name="Brown A."/>
            <person name="Cahill P."/>
            <person name="Channer S."/>
            <person name="Cheshatsang Y."/>
            <person name="Chuda L."/>
            <person name="Citroen M."/>
            <person name="Collymore A."/>
            <person name="Cooke P."/>
            <person name="Costello M."/>
            <person name="D'Aco K."/>
            <person name="Daza R."/>
            <person name="De Haan G."/>
            <person name="DeGray S."/>
            <person name="DeMaso C."/>
            <person name="Dhargay N."/>
            <person name="Dooley K."/>
            <person name="Dooley E."/>
            <person name="Doricent M."/>
            <person name="Dorje P."/>
            <person name="Dorjee K."/>
            <person name="Dupes A."/>
            <person name="Elong R."/>
            <person name="Falk J."/>
            <person name="Farina A."/>
            <person name="Faro S."/>
            <person name="Ferguson D."/>
            <person name="Fisher S."/>
            <person name="Foley C.D."/>
            <person name="Franke A."/>
            <person name="Friedrich D."/>
            <person name="Gadbois L."/>
            <person name="Gearin G."/>
            <person name="Gearin C.R."/>
            <person name="Giannoukos G."/>
            <person name="Goode T."/>
            <person name="Graham J."/>
            <person name="Grandbois E."/>
            <person name="Grewal S."/>
            <person name="Gyaltsen K."/>
            <person name="Hafez N."/>
            <person name="Hagos B."/>
            <person name="Hall J."/>
            <person name="Henson C."/>
            <person name="Hollinger A."/>
            <person name="Honan T."/>
            <person name="Huard M.D."/>
            <person name="Hughes L."/>
            <person name="Hurhula B."/>
            <person name="Husby M.E."/>
            <person name="Kamat A."/>
            <person name="Kanga B."/>
            <person name="Kashin S."/>
            <person name="Khazanovich D."/>
            <person name="Kisner P."/>
            <person name="Lance K."/>
            <person name="Lara M."/>
            <person name="Lee W."/>
            <person name="Lennon N."/>
            <person name="Letendre F."/>
            <person name="LeVine R."/>
            <person name="Lipovsky A."/>
            <person name="Liu X."/>
            <person name="Liu J."/>
            <person name="Liu S."/>
            <person name="Lokyitsang T."/>
            <person name="Lokyitsang Y."/>
            <person name="Lubonja R."/>
            <person name="Lui A."/>
            <person name="MacDonald P."/>
            <person name="Magnisalis V."/>
            <person name="Maru K."/>
            <person name="Matthews C."/>
            <person name="McCusker W."/>
            <person name="McDonough S."/>
            <person name="Mehta T."/>
            <person name="Meldrim J."/>
            <person name="Meneus L."/>
            <person name="Mihai O."/>
            <person name="Mihalev A."/>
            <person name="Mihova T."/>
            <person name="Mittelman R."/>
            <person name="Mlenga V."/>
            <person name="Montmayeur A."/>
            <person name="Mulrain L."/>
            <person name="Navidi A."/>
            <person name="Naylor J."/>
            <person name="Negash T."/>
            <person name="Nguyen T."/>
            <person name="Nguyen N."/>
            <person name="Nicol R."/>
            <person name="Norbu C."/>
            <person name="Norbu N."/>
            <person name="Novod N."/>
            <person name="O'Neill B."/>
            <person name="Osman S."/>
            <person name="Markiewicz E."/>
            <person name="Oyono O.L."/>
            <person name="Patti C."/>
            <person name="Phunkhang P."/>
            <person name="Pierre F."/>
            <person name="Priest M."/>
            <person name="Raghuraman S."/>
            <person name="Rege F."/>
            <person name="Reyes R."/>
            <person name="Rise C."/>
            <person name="Rogov P."/>
            <person name="Ross K."/>
            <person name="Ryan E."/>
            <person name="Settipalli S."/>
            <person name="Shea T."/>
            <person name="Sherpa N."/>
            <person name="Shi L."/>
            <person name="Shih D."/>
            <person name="Sparrow T."/>
            <person name="Spaulding J."/>
            <person name="Stalker J."/>
            <person name="Stange-Thomann N."/>
            <person name="Stavropoulos S."/>
            <person name="Stone C."/>
            <person name="Strader C."/>
            <person name="Tesfaye S."/>
            <person name="Thomson T."/>
            <person name="Thoulutsang Y."/>
            <person name="Thoulutsang D."/>
            <person name="Topham K."/>
            <person name="Topping I."/>
            <person name="Tsamla T."/>
            <person name="Vassiliev H."/>
            <person name="Vo A."/>
            <person name="Wangchuk T."/>
            <person name="Wangdi T."/>
            <person name="Weiand M."/>
            <person name="Wilkinson J."/>
            <person name="Wilson A."/>
            <person name="Yadav S."/>
            <person name="Young G."/>
            <person name="Yu Q."/>
            <person name="Zembek L."/>
            <person name="Zhong D."/>
            <person name="Zimmer A."/>
            <person name="Zwirko Z."/>
            <person name="Jaffe D.B."/>
            <person name="Alvarez P."/>
            <person name="Brockman W."/>
            <person name="Butler J."/>
            <person name="Chin C."/>
            <person name="Gnerre S."/>
            <person name="Grabherr M."/>
            <person name="Kleber M."/>
            <person name="Mauceli E."/>
            <person name="MacCallum I."/>
        </authorList>
    </citation>
    <scope>NUCLEOTIDE SEQUENCE [LARGE SCALE GENOMIC DNA]</scope>
    <source>
        <strain evidence="5">white501</strain>
    </source>
</reference>
<feature type="compositionally biased region" description="Basic and acidic residues" evidence="3">
    <location>
        <begin position="218"/>
        <end position="249"/>
    </location>
</feature>
<organism evidence="4 5">
    <name type="scientific">Drosophila simulans</name>
    <name type="common">Fruit fly</name>
    <dbReference type="NCBI Taxonomy" id="7240"/>
    <lineage>
        <taxon>Eukaryota</taxon>
        <taxon>Metazoa</taxon>
        <taxon>Ecdysozoa</taxon>
        <taxon>Arthropoda</taxon>
        <taxon>Hexapoda</taxon>
        <taxon>Insecta</taxon>
        <taxon>Pterygota</taxon>
        <taxon>Neoptera</taxon>
        <taxon>Endopterygota</taxon>
        <taxon>Diptera</taxon>
        <taxon>Brachycera</taxon>
        <taxon>Muscomorpha</taxon>
        <taxon>Ephydroidea</taxon>
        <taxon>Drosophilidae</taxon>
        <taxon>Drosophila</taxon>
        <taxon>Sophophora</taxon>
    </lineage>
</organism>
<dbReference type="PhylomeDB" id="B4R4J7"/>
<dbReference type="PANTHER" id="PTHR34639:SF1">
    <property type="entry name" value="PROTEIN FLATTOP"/>
    <property type="match status" value="1"/>
</dbReference>
<dbReference type="AlphaFoldDB" id="B4R4J7"/>
<name>B4R4J7_DROSI</name>
<evidence type="ECO:0000313" key="5">
    <source>
        <dbReference type="Proteomes" id="UP000000304"/>
    </source>
</evidence>
<comment type="similarity">
    <text evidence="1">Belongs to the Flattop family.</text>
</comment>
<accession>B4R4J7</accession>
<dbReference type="OMA" id="KYWKYPR"/>
<dbReference type="OrthoDB" id="521617at2759"/>
<gene>
    <name evidence="4" type="primary">Dsim\GD16285</name>
    <name evidence="4" type="ORF">Dsim_GD16285</name>
</gene>
<dbReference type="GO" id="GO:0036064">
    <property type="term" value="C:ciliary basal body"/>
    <property type="evidence" value="ECO:0007669"/>
    <property type="project" value="TreeGrafter"/>
</dbReference>
<dbReference type="STRING" id="7240.B4R4J7"/>
<dbReference type="CDD" id="cd23705">
    <property type="entry name" value="Flattop"/>
    <property type="match status" value="1"/>
</dbReference>
<dbReference type="Proteomes" id="UP000000304">
    <property type="component" value="Chromosome X"/>
</dbReference>
<protein>
    <recommendedName>
        <fullName evidence="2">Cilia- and flagella-associated protein 126</fullName>
    </recommendedName>
</protein>
<dbReference type="PANTHER" id="PTHR34639">
    <property type="entry name" value="PROTEIN FLATTOP"/>
    <property type="match status" value="1"/>
</dbReference>
<feature type="region of interest" description="Disordered" evidence="3">
    <location>
        <begin position="193"/>
        <end position="249"/>
    </location>
</feature>
<proteinExistence type="inferred from homology"/>
<dbReference type="Pfam" id="PF22611">
    <property type="entry name" value="CFAP126"/>
    <property type="match status" value="1"/>
</dbReference>
<dbReference type="EMBL" id="CM000366">
    <property type="protein sequence ID" value="EDX17087.1"/>
    <property type="molecule type" value="Genomic_DNA"/>
</dbReference>
<sequence length="249" mass="28449">MALNFSAQQFEGRFQSKRLNNWEYPRFSPPRPRGLHKNAKVVAAKNGHLLPEVIKEGNSFGQYRGTYELPSMRITRAFCAHYDACLSGRYKFVDFPRDLCNCQRENRRALACDQRLTLGHKDDPYWMHERCQTKCEGLQKLKDLSERSERCNRAKCAVVSEKTVKRTPKAVKATCVATEKRRRKRTITAFARGRTALHPNELTKPTPSSEKAAATASKPKDKPKDKEAGKKDKAKDKGKEKERKAAKGH</sequence>
<evidence type="ECO:0000256" key="2">
    <source>
        <dbReference type="ARBA" id="ARBA00033306"/>
    </source>
</evidence>
<evidence type="ECO:0000256" key="3">
    <source>
        <dbReference type="SAM" id="MobiDB-lite"/>
    </source>
</evidence>
<dbReference type="InterPro" id="IPR038797">
    <property type="entry name" value="Fltp"/>
</dbReference>
<dbReference type="GO" id="GO:0044782">
    <property type="term" value="P:cilium organization"/>
    <property type="evidence" value="ECO:0007669"/>
    <property type="project" value="TreeGrafter"/>
</dbReference>
<dbReference type="HOGENOM" id="CLU_079728_0_0_1"/>